<dbReference type="Gene3D" id="2.60.40.1180">
    <property type="entry name" value="Golgi alpha-mannosidase II"/>
    <property type="match status" value="1"/>
</dbReference>
<dbReference type="EMBL" id="JBHTIB010000008">
    <property type="protein sequence ID" value="MFD0835663.1"/>
    <property type="molecule type" value="Genomic_DNA"/>
</dbReference>
<dbReference type="PROSITE" id="PS00659">
    <property type="entry name" value="GLYCOSYL_HYDROL_F5"/>
    <property type="match status" value="1"/>
</dbReference>
<comment type="caution">
    <text evidence="7">The sequence shown here is derived from an EMBL/GenBank/DDBJ whole genome shotgun (WGS) entry which is preliminary data.</text>
</comment>
<name>A0ABW3BSD1_9FLAO</name>
<evidence type="ECO:0000259" key="6">
    <source>
        <dbReference type="Pfam" id="PF18564"/>
    </source>
</evidence>
<keyword evidence="8" id="KW-1185">Reference proteome</keyword>
<evidence type="ECO:0000313" key="7">
    <source>
        <dbReference type="EMBL" id="MFD0835663.1"/>
    </source>
</evidence>
<evidence type="ECO:0000256" key="3">
    <source>
        <dbReference type="ARBA" id="ARBA00023295"/>
    </source>
</evidence>
<sequence length="464" mass="53301">MQFKVAIFCFVIFSFVGQSQIKHGLRDDSGRHVIPRGFVVNTNDGKGEVFFNSDDYMRMVRMGANTQVIRLELGKLSNFPGGKLEPNYLVKLDSLVTLGKNAGIKSVFKMTVYGVDKFIWEEFWQNKKNEYHTFIEAWKVIWNRYSNESYVLGYDVVNEPRKLTMDITYSDLTKKYLIPLYQQIIDESQKINPNKKILIQSIFMNKGEGIDNNQYAEITAPINRKNVIFAPHIYQNKIDLIKPVMDRFDKESDMLNAPILIGEWGFPTFATTDTLIEGNLGQLKYRELYIRTAEVFDRMGVGSIKAWFLGNRTMQHFLPGGPSTWSIFSDSTDAGTVERKYITDVIARPFPQTIAGDIQSFLFNHATRTLNLSIKSDNSKGVSKIFVGANRHYPDGFSVIINDDVVMFYNPLKNVGLETYKCPEYFNATNIIWDAQTQKLIILKWPIDNQIVDIKILPGLRNFN</sequence>
<evidence type="ECO:0000256" key="2">
    <source>
        <dbReference type="ARBA" id="ARBA00022801"/>
    </source>
</evidence>
<dbReference type="InterPro" id="IPR052066">
    <property type="entry name" value="Glycosphingolipid_Hydrolases"/>
</dbReference>
<dbReference type="SUPFAM" id="SSF51445">
    <property type="entry name" value="(Trans)glycosidases"/>
    <property type="match status" value="1"/>
</dbReference>
<dbReference type="InterPro" id="IPR001547">
    <property type="entry name" value="Glyco_hydro_5"/>
</dbReference>
<evidence type="ECO:0000256" key="1">
    <source>
        <dbReference type="ARBA" id="ARBA00005641"/>
    </source>
</evidence>
<accession>A0ABW3BSD1</accession>
<dbReference type="InterPro" id="IPR041036">
    <property type="entry name" value="GH5_C"/>
</dbReference>
<dbReference type="InterPro" id="IPR018087">
    <property type="entry name" value="Glyco_hydro_5_CS"/>
</dbReference>
<evidence type="ECO:0000259" key="5">
    <source>
        <dbReference type="Pfam" id="PF00150"/>
    </source>
</evidence>
<keyword evidence="2 4" id="KW-0378">Hydrolase</keyword>
<organism evidence="7 8">
    <name type="scientific">Mariniflexile aquimaris</name>
    <dbReference type="NCBI Taxonomy" id="881009"/>
    <lineage>
        <taxon>Bacteria</taxon>
        <taxon>Pseudomonadati</taxon>
        <taxon>Bacteroidota</taxon>
        <taxon>Flavobacteriia</taxon>
        <taxon>Flavobacteriales</taxon>
        <taxon>Flavobacteriaceae</taxon>
        <taxon>Mariniflexile</taxon>
    </lineage>
</organism>
<gene>
    <name evidence="7" type="ORF">ACFQ0I_07815</name>
</gene>
<dbReference type="Gene3D" id="3.20.20.80">
    <property type="entry name" value="Glycosidases"/>
    <property type="match status" value="1"/>
</dbReference>
<dbReference type="PANTHER" id="PTHR31308">
    <property type="match status" value="1"/>
</dbReference>
<dbReference type="InterPro" id="IPR017853">
    <property type="entry name" value="GH"/>
</dbReference>
<evidence type="ECO:0000313" key="8">
    <source>
        <dbReference type="Proteomes" id="UP001597011"/>
    </source>
</evidence>
<dbReference type="PANTHER" id="PTHR31308:SF5">
    <property type="entry name" value="ERGOSTERYL-BETA-GLUCOSIDASE"/>
    <property type="match status" value="1"/>
</dbReference>
<dbReference type="RefSeq" id="WP_379940980.1">
    <property type="nucleotide sequence ID" value="NZ_JBHTIB010000008.1"/>
</dbReference>
<keyword evidence="3 4" id="KW-0326">Glycosidase</keyword>
<dbReference type="InterPro" id="IPR013780">
    <property type="entry name" value="Glyco_hydro_b"/>
</dbReference>
<proteinExistence type="inferred from homology"/>
<dbReference type="Pfam" id="PF00150">
    <property type="entry name" value="Cellulase"/>
    <property type="match status" value="1"/>
</dbReference>
<evidence type="ECO:0000256" key="4">
    <source>
        <dbReference type="RuleBase" id="RU361153"/>
    </source>
</evidence>
<protein>
    <submittedName>
        <fullName evidence="7">Cellulase family glycosylhydrolase</fullName>
    </submittedName>
</protein>
<reference evidence="8" key="1">
    <citation type="journal article" date="2019" name="Int. J. Syst. Evol. Microbiol.">
        <title>The Global Catalogue of Microorganisms (GCM) 10K type strain sequencing project: providing services to taxonomists for standard genome sequencing and annotation.</title>
        <authorList>
            <consortium name="The Broad Institute Genomics Platform"/>
            <consortium name="The Broad Institute Genome Sequencing Center for Infectious Disease"/>
            <person name="Wu L."/>
            <person name="Ma J."/>
        </authorList>
    </citation>
    <scope>NUCLEOTIDE SEQUENCE [LARGE SCALE GENOMIC DNA]</scope>
    <source>
        <strain evidence="8">CCUG 60529</strain>
    </source>
</reference>
<comment type="similarity">
    <text evidence="1 4">Belongs to the glycosyl hydrolase 5 (cellulase A) family.</text>
</comment>
<feature type="domain" description="Glycoside hydrolase family 5" evidence="5">
    <location>
        <begin position="55"/>
        <end position="267"/>
    </location>
</feature>
<feature type="domain" description="Glycoside hydrolase family 5 C-terminal" evidence="6">
    <location>
        <begin position="348"/>
        <end position="404"/>
    </location>
</feature>
<dbReference type="Proteomes" id="UP001597011">
    <property type="component" value="Unassembled WGS sequence"/>
</dbReference>
<dbReference type="Pfam" id="PF18564">
    <property type="entry name" value="Glyco_hydro_5_C"/>
    <property type="match status" value="1"/>
</dbReference>